<dbReference type="PANTHER" id="PTHR21599">
    <property type="entry name" value="GLYCERATE KINASE"/>
    <property type="match status" value="1"/>
</dbReference>
<evidence type="ECO:0000256" key="2">
    <source>
        <dbReference type="ARBA" id="ARBA00022679"/>
    </source>
</evidence>
<dbReference type="AlphaFoldDB" id="A0A1T1HCC1"/>
<dbReference type="PANTHER" id="PTHR21599:SF0">
    <property type="entry name" value="GLYCERATE KINASE"/>
    <property type="match status" value="1"/>
</dbReference>
<comment type="similarity">
    <text evidence="1 4">Belongs to the glycerate kinase type-1 family.</text>
</comment>
<keyword evidence="6" id="KW-1185">Reference proteome</keyword>
<reference evidence="5" key="1">
    <citation type="submission" date="2017-02" db="EMBL/GenBank/DDBJ databases">
        <title>Draft Genome Sequence of the Salt Water Bacterium Oceanospirillum linum ATCC 11336.</title>
        <authorList>
            <person name="Trachtenberg A.M."/>
            <person name="Carney J.G."/>
            <person name="Linnane J.D."/>
            <person name="Rheaume B.A."/>
            <person name="Pitts N.L."/>
            <person name="Mykles D.L."/>
            <person name="Maclea K.S."/>
        </authorList>
    </citation>
    <scope>NUCLEOTIDE SEQUENCE [LARGE SCALE GENOMIC DNA]</scope>
    <source>
        <strain evidence="5">ATCC 11336</strain>
    </source>
</reference>
<dbReference type="Gene3D" id="3.40.50.10350">
    <property type="entry name" value="Glycerate kinase, domain 1"/>
    <property type="match status" value="1"/>
</dbReference>
<dbReference type="SUPFAM" id="SSF110738">
    <property type="entry name" value="Glycerate kinase I"/>
    <property type="match status" value="1"/>
</dbReference>
<dbReference type="GO" id="GO:0031388">
    <property type="term" value="P:organic acid phosphorylation"/>
    <property type="evidence" value="ECO:0007669"/>
    <property type="project" value="UniProtKB-UniRule"/>
</dbReference>
<dbReference type="Gene3D" id="3.90.1510.10">
    <property type="entry name" value="Glycerate kinase, domain 2"/>
    <property type="match status" value="1"/>
</dbReference>
<evidence type="ECO:0000313" key="6">
    <source>
        <dbReference type="Proteomes" id="UP000190064"/>
    </source>
</evidence>
<keyword evidence="2 4" id="KW-0808">Transferase</keyword>
<accession>A0A1T1HCC1</accession>
<organism evidence="5 6">
    <name type="scientific">Oceanospirillum linum</name>
    <dbReference type="NCBI Taxonomy" id="966"/>
    <lineage>
        <taxon>Bacteria</taxon>
        <taxon>Pseudomonadati</taxon>
        <taxon>Pseudomonadota</taxon>
        <taxon>Gammaproteobacteria</taxon>
        <taxon>Oceanospirillales</taxon>
        <taxon>Oceanospirillaceae</taxon>
        <taxon>Oceanospirillum</taxon>
    </lineage>
</organism>
<dbReference type="GO" id="GO:0008887">
    <property type="term" value="F:glycerate kinase activity"/>
    <property type="evidence" value="ECO:0007669"/>
    <property type="project" value="UniProtKB-UniRule"/>
</dbReference>
<dbReference type="Pfam" id="PF02595">
    <property type="entry name" value="Gly_kinase"/>
    <property type="match status" value="1"/>
</dbReference>
<dbReference type="InterPro" id="IPR004381">
    <property type="entry name" value="Glycerate_kinase"/>
</dbReference>
<dbReference type="InterPro" id="IPR018197">
    <property type="entry name" value="Glycerate_kinase_RE-like"/>
</dbReference>
<comment type="caution">
    <text evidence="5">The sequence shown here is derived from an EMBL/GenBank/DDBJ whole genome shotgun (WGS) entry which is preliminary data.</text>
</comment>
<evidence type="ECO:0008006" key="7">
    <source>
        <dbReference type="Google" id="ProtNLM"/>
    </source>
</evidence>
<evidence type="ECO:0000256" key="3">
    <source>
        <dbReference type="ARBA" id="ARBA00022777"/>
    </source>
</evidence>
<sequence>MKFLIAPDSFKESMTAGEACCSIAQAIKHCLPDADITALPLADGGEGTLDVLISALDGQSELFTVTGPLFHPVQAKAGIVKGDTAIIEIAEAAGLHLVPSDRRNPDKTTTLGVGQLILAMLDKGIRRFLIALGGSATNDGGIGMLMALGAQPLSPEGQEVLPTGEMLNQVSSLSLDQLDPRLGESEFLLACDVSNPLTGEKGASTVFGPQKGATVDQVLSLDHGLINWSEVLYKTFGRSVADIPGSGAAGGLAAAFLAAFNTSLKPGIEQVLDIVAFDRYCAEADWVITGEGCLDGQSLAGKTPVGVARRAQRLATPVVALTGKLGDGYEAVYKEGISLALSITPENQSLEQALGLAQQNLFNATQVLLQLLFSEDSEPLK</sequence>
<evidence type="ECO:0000256" key="4">
    <source>
        <dbReference type="PIRNR" id="PIRNR006078"/>
    </source>
</evidence>
<dbReference type="RefSeq" id="WP_078318804.1">
    <property type="nucleotide sequence ID" value="NZ_FXTS01000002.1"/>
</dbReference>
<proteinExistence type="inferred from homology"/>
<evidence type="ECO:0000256" key="1">
    <source>
        <dbReference type="ARBA" id="ARBA00006284"/>
    </source>
</evidence>
<dbReference type="Proteomes" id="UP000190064">
    <property type="component" value="Unassembled WGS sequence"/>
</dbReference>
<dbReference type="STRING" id="966.BTA35_0205375"/>
<protein>
    <recommendedName>
        <fullName evidence="7">Glycerate kinase</fullName>
    </recommendedName>
</protein>
<dbReference type="EMBL" id="MTSD02000002">
    <property type="protein sequence ID" value="OOV87475.1"/>
    <property type="molecule type" value="Genomic_DNA"/>
</dbReference>
<gene>
    <name evidence="5" type="ORF">BTA35_0205375</name>
</gene>
<dbReference type="InterPro" id="IPR036129">
    <property type="entry name" value="Glycerate_kinase_sf"/>
</dbReference>
<dbReference type="PIRSF" id="PIRSF006078">
    <property type="entry name" value="GlxK"/>
    <property type="match status" value="1"/>
</dbReference>
<evidence type="ECO:0000313" key="5">
    <source>
        <dbReference type="EMBL" id="OOV87475.1"/>
    </source>
</evidence>
<dbReference type="InterPro" id="IPR018193">
    <property type="entry name" value="Glyc_kinase_flavodox-like_fold"/>
</dbReference>
<dbReference type="NCBIfam" id="TIGR00045">
    <property type="entry name" value="glycerate kinase"/>
    <property type="match status" value="1"/>
</dbReference>
<keyword evidence="3 4" id="KW-0418">Kinase</keyword>
<name>A0A1T1HCC1_OCELI</name>